<evidence type="ECO:0000256" key="1">
    <source>
        <dbReference type="ARBA" id="ARBA00001954"/>
    </source>
</evidence>
<dbReference type="Pfam" id="PF20514">
    <property type="entry name" value="WHD_ROXA"/>
    <property type="match status" value="1"/>
</dbReference>
<keyword evidence="4" id="KW-0560">Oxidoreductase</keyword>
<keyword evidence="3" id="KW-0223">Dioxygenase</keyword>
<dbReference type="STRING" id="946333.A4W93_12150"/>
<gene>
    <name evidence="6" type="ORF">A4W93_12150</name>
</gene>
<comment type="cofactor">
    <cofactor evidence="1">
        <name>Fe(2+)</name>
        <dbReference type="ChEBI" id="CHEBI:29033"/>
    </cofactor>
</comment>
<dbReference type="PANTHER" id="PTHR13096:SF8">
    <property type="entry name" value="RIBOSOMAL OXYGENASE 1"/>
    <property type="match status" value="1"/>
</dbReference>
<dbReference type="KEGG" id="rgu:A4W93_12150"/>
<evidence type="ECO:0000256" key="5">
    <source>
        <dbReference type="ARBA" id="ARBA00023004"/>
    </source>
</evidence>
<evidence type="ECO:0000256" key="4">
    <source>
        <dbReference type="ARBA" id="ARBA00023002"/>
    </source>
</evidence>
<reference evidence="6 7" key="1">
    <citation type="submission" date="2016-04" db="EMBL/GenBank/DDBJ databases">
        <title>Complete genome sequence of natural rubber-degrading, novel Gram-negative bacterium, Rhizobacter gummiphilus strain NS21.</title>
        <authorList>
            <person name="Tabata M."/>
            <person name="Kasai D."/>
            <person name="Fukuda M."/>
        </authorList>
    </citation>
    <scope>NUCLEOTIDE SEQUENCE [LARGE SCALE GENOMIC DNA]</scope>
    <source>
        <strain evidence="6 7">NS21</strain>
    </source>
</reference>
<dbReference type="OrthoDB" id="9764016at2"/>
<dbReference type="Proteomes" id="UP000193427">
    <property type="component" value="Chromosome"/>
</dbReference>
<dbReference type="GO" id="GO:0046872">
    <property type="term" value="F:metal ion binding"/>
    <property type="evidence" value="ECO:0007669"/>
    <property type="project" value="UniProtKB-KW"/>
</dbReference>
<dbReference type="SUPFAM" id="SSF51197">
    <property type="entry name" value="Clavaminate synthase-like"/>
    <property type="match status" value="1"/>
</dbReference>
<dbReference type="InterPro" id="IPR039994">
    <property type="entry name" value="NO66-like"/>
</dbReference>
<dbReference type="InterPro" id="IPR003347">
    <property type="entry name" value="JmjC_dom"/>
</dbReference>
<dbReference type="EMBL" id="CP015118">
    <property type="protein sequence ID" value="ARN20586.1"/>
    <property type="molecule type" value="Genomic_DNA"/>
</dbReference>
<evidence type="ECO:0000256" key="2">
    <source>
        <dbReference type="ARBA" id="ARBA00022723"/>
    </source>
</evidence>
<dbReference type="InterPro" id="IPR046799">
    <property type="entry name" value="ROXA-like_wH"/>
</dbReference>
<dbReference type="Gene3D" id="2.60.120.650">
    <property type="entry name" value="Cupin"/>
    <property type="match status" value="1"/>
</dbReference>
<keyword evidence="5" id="KW-0408">Iron</keyword>
<dbReference type="PROSITE" id="PS51184">
    <property type="entry name" value="JMJC"/>
    <property type="match status" value="1"/>
</dbReference>
<sequence>MDTTRPTPLLGDLSPEEFMRRHWQKKPLLVRQAVPGGAALQTRAELFALAGRDGVESRLIVHEGDGWTLRHGPIARRAFPKVDQPKWTVLVQGVDLHVDAAHELLSRFRFVPDARLDDLMISWASDGGGVGPHVDSYDVFLLQVQGRRRWRIGRLRDATLVPDVPLRILQNFEPEQEWLLEPGDMLYLPPGWAHDGVAEGECMTASIGFRAPPKEILGREVLQRVLDAAEEPERDVLYQDKAQPATLSPGRIPAGLQDFAAESVARLLKDPKALECALGELLTEPKPNVWFDPSDVLPVGSGVRLDRRTRMMYDDHHVFINGESFKAGGRDAKLMRHLADARELGAAQVRQLSDDALDLLDEWVESGWAHALA</sequence>
<organism evidence="6 7">
    <name type="scientific">Piscinibacter gummiphilus</name>
    <dbReference type="NCBI Taxonomy" id="946333"/>
    <lineage>
        <taxon>Bacteria</taxon>
        <taxon>Pseudomonadati</taxon>
        <taxon>Pseudomonadota</taxon>
        <taxon>Betaproteobacteria</taxon>
        <taxon>Burkholderiales</taxon>
        <taxon>Sphaerotilaceae</taxon>
        <taxon>Piscinibacter</taxon>
    </lineage>
</organism>
<dbReference type="Gene3D" id="3.40.366.30">
    <property type="entry name" value="50S ribosomal protein L16 arginine hydroxylase, Chain A, Domain 2"/>
    <property type="match status" value="1"/>
</dbReference>
<proteinExistence type="predicted"/>
<keyword evidence="2" id="KW-0479">Metal-binding</keyword>
<evidence type="ECO:0000256" key="3">
    <source>
        <dbReference type="ARBA" id="ARBA00022964"/>
    </source>
</evidence>
<accession>A0A1W6L8N1</accession>
<protein>
    <submittedName>
        <fullName evidence="6">Cupin</fullName>
    </submittedName>
</protein>
<dbReference type="Pfam" id="PF08007">
    <property type="entry name" value="JmjC_2"/>
    <property type="match status" value="1"/>
</dbReference>
<keyword evidence="7" id="KW-1185">Reference proteome</keyword>
<name>A0A1W6L8N1_9BURK</name>
<dbReference type="SMART" id="SM00558">
    <property type="entry name" value="JmjC"/>
    <property type="match status" value="1"/>
</dbReference>
<dbReference type="GO" id="GO:0016706">
    <property type="term" value="F:2-oxoglutarate-dependent dioxygenase activity"/>
    <property type="evidence" value="ECO:0007669"/>
    <property type="project" value="TreeGrafter"/>
</dbReference>
<dbReference type="AlphaFoldDB" id="A0A1W6L8N1"/>
<evidence type="ECO:0000313" key="6">
    <source>
        <dbReference type="EMBL" id="ARN20586.1"/>
    </source>
</evidence>
<evidence type="ECO:0000313" key="7">
    <source>
        <dbReference type="Proteomes" id="UP000193427"/>
    </source>
</evidence>
<dbReference type="PANTHER" id="PTHR13096">
    <property type="entry name" value="MINA53 MYC INDUCED NUCLEAR ANTIGEN"/>
    <property type="match status" value="1"/>
</dbReference>
<dbReference type="RefSeq" id="WP_085750863.1">
    <property type="nucleotide sequence ID" value="NZ_BSPR01000023.1"/>
</dbReference>